<feature type="transmembrane region" description="Helical" evidence="5">
    <location>
        <begin position="102"/>
        <end position="120"/>
    </location>
</feature>
<proteinExistence type="predicted"/>
<reference evidence="6" key="1">
    <citation type="submission" date="2021-01" db="EMBL/GenBank/DDBJ databases">
        <title>Whole genome shotgun sequence of Virgisporangium aurantiacum NBRC 16421.</title>
        <authorList>
            <person name="Komaki H."/>
            <person name="Tamura T."/>
        </authorList>
    </citation>
    <scope>NUCLEOTIDE SEQUENCE</scope>
    <source>
        <strain evidence="6">NBRC 16421</strain>
    </source>
</reference>
<dbReference type="GO" id="GO:0016020">
    <property type="term" value="C:membrane"/>
    <property type="evidence" value="ECO:0007669"/>
    <property type="project" value="UniProtKB-SubCell"/>
</dbReference>
<organism evidence="6 7">
    <name type="scientific">Virgisporangium aurantiacum</name>
    <dbReference type="NCBI Taxonomy" id="175570"/>
    <lineage>
        <taxon>Bacteria</taxon>
        <taxon>Bacillati</taxon>
        <taxon>Actinomycetota</taxon>
        <taxon>Actinomycetes</taxon>
        <taxon>Micromonosporales</taxon>
        <taxon>Micromonosporaceae</taxon>
        <taxon>Virgisporangium</taxon>
    </lineage>
</organism>
<evidence type="ECO:0000313" key="6">
    <source>
        <dbReference type="EMBL" id="GIJ58444.1"/>
    </source>
</evidence>
<dbReference type="Pfam" id="PF07681">
    <property type="entry name" value="DoxX"/>
    <property type="match status" value="1"/>
</dbReference>
<evidence type="ECO:0000313" key="7">
    <source>
        <dbReference type="Proteomes" id="UP000612585"/>
    </source>
</evidence>
<dbReference type="AlphaFoldDB" id="A0A8J3Z6L3"/>
<evidence type="ECO:0000256" key="3">
    <source>
        <dbReference type="ARBA" id="ARBA00022989"/>
    </source>
</evidence>
<gene>
    <name evidence="6" type="ORF">Vau01_059600</name>
</gene>
<comment type="caution">
    <text evidence="6">The sequence shown here is derived from an EMBL/GenBank/DDBJ whole genome shotgun (WGS) entry which is preliminary data.</text>
</comment>
<keyword evidence="4 5" id="KW-0472">Membrane</keyword>
<dbReference type="EMBL" id="BOPG01000037">
    <property type="protein sequence ID" value="GIJ58444.1"/>
    <property type="molecule type" value="Genomic_DNA"/>
</dbReference>
<sequence>MRTGAVMPGNPNEGTTVVITLPRERLLRAAEIGSRASLPLLRGSLGIVFIWFGALKLTQSTPIADLVAATVPFLPESWFVPALGAFEVLIGLALLVGRWIGIVVALMVAHLAGTFLVLVMQPDVVFQRDNPLLLTMTGEFVVKNVVLIAAGIVLAGSTRQAKPG</sequence>
<name>A0A8J3Z6L3_9ACTN</name>
<evidence type="ECO:0000256" key="1">
    <source>
        <dbReference type="ARBA" id="ARBA00004141"/>
    </source>
</evidence>
<feature type="transmembrane region" description="Helical" evidence="5">
    <location>
        <begin position="78"/>
        <end position="95"/>
    </location>
</feature>
<comment type="subcellular location">
    <subcellularLocation>
        <location evidence="1">Membrane</location>
        <topology evidence="1">Multi-pass membrane protein</topology>
    </subcellularLocation>
</comment>
<evidence type="ECO:0008006" key="8">
    <source>
        <dbReference type="Google" id="ProtNLM"/>
    </source>
</evidence>
<accession>A0A8J3Z6L3</accession>
<keyword evidence="2 5" id="KW-0812">Transmembrane</keyword>
<keyword evidence="7" id="KW-1185">Reference proteome</keyword>
<protein>
    <recommendedName>
        <fullName evidence="8">Membrane protein YkgB</fullName>
    </recommendedName>
</protein>
<dbReference type="InterPro" id="IPR032808">
    <property type="entry name" value="DoxX"/>
</dbReference>
<evidence type="ECO:0000256" key="2">
    <source>
        <dbReference type="ARBA" id="ARBA00022692"/>
    </source>
</evidence>
<feature type="transmembrane region" description="Helical" evidence="5">
    <location>
        <begin position="40"/>
        <end position="58"/>
    </location>
</feature>
<keyword evidence="3 5" id="KW-1133">Transmembrane helix</keyword>
<dbReference type="Proteomes" id="UP000612585">
    <property type="component" value="Unassembled WGS sequence"/>
</dbReference>
<evidence type="ECO:0000256" key="4">
    <source>
        <dbReference type="ARBA" id="ARBA00023136"/>
    </source>
</evidence>
<evidence type="ECO:0000256" key="5">
    <source>
        <dbReference type="SAM" id="Phobius"/>
    </source>
</evidence>
<feature type="transmembrane region" description="Helical" evidence="5">
    <location>
        <begin position="140"/>
        <end position="158"/>
    </location>
</feature>